<organism evidence="2 3">
    <name type="scientific">Paenibacillus antri</name>
    <dbReference type="NCBI Taxonomy" id="2582848"/>
    <lineage>
        <taxon>Bacteria</taxon>
        <taxon>Bacillati</taxon>
        <taxon>Bacillota</taxon>
        <taxon>Bacilli</taxon>
        <taxon>Bacillales</taxon>
        <taxon>Paenibacillaceae</taxon>
        <taxon>Paenibacillus</taxon>
    </lineage>
</organism>
<dbReference type="Pfam" id="PF10066">
    <property type="entry name" value="DUF2304"/>
    <property type="match status" value="1"/>
</dbReference>
<name>A0A5R9G6N6_9BACL</name>
<keyword evidence="1" id="KW-1133">Transmembrane helix</keyword>
<dbReference type="Proteomes" id="UP000309676">
    <property type="component" value="Unassembled WGS sequence"/>
</dbReference>
<accession>A0A5R9G6N6</accession>
<keyword evidence="1" id="KW-0472">Membrane</keyword>
<evidence type="ECO:0000256" key="1">
    <source>
        <dbReference type="SAM" id="Phobius"/>
    </source>
</evidence>
<dbReference type="InterPro" id="IPR019277">
    <property type="entry name" value="DUF2304"/>
</dbReference>
<keyword evidence="1" id="KW-0812">Transmembrane</keyword>
<gene>
    <name evidence="2" type="ORF">FE782_11795</name>
</gene>
<dbReference type="AlphaFoldDB" id="A0A5R9G6N6"/>
<evidence type="ECO:0000313" key="2">
    <source>
        <dbReference type="EMBL" id="TLS52047.1"/>
    </source>
</evidence>
<feature type="transmembrane region" description="Helical" evidence="1">
    <location>
        <begin position="65"/>
        <end position="83"/>
    </location>
</feature>
<dbReference type="RefSeq" id="WP_138194291.1">
    <property type="nucleotide sequence ID" value="NZ_VCIW01000006.1"/>
</dbReference>
<dbReference type="OrthoDB" id="2970510at2"/>
<comment type="caution">
    <text evidence="2">The sequence shown here is derived from an EMBL/GenBank/DDBJ whole genome shotgun (WGS) entry which is preliminary data.</text>
</comment>
<dbReference type="EMBL" id="VCIW01000006">
    <property type="protein sequence ID" value="TLS52047.1"/>
    <property type="molecule type" value="Genomic_DNA"/>
</dbReference>
<sequence length="115" mass="13055">MSLVAKLFVFFSGLVFSFIVLNLLLKRKINERNSIVWFFGAGSILLVSANPGWLDWVALRVGIQYPPSLLFLFSNLILLLLVLHQSTQISALNEKVKQLAQHISISEQAREKEEE</sequence>
<keyword evidence="3" id="KW-1185">Reference proteome</keyword>
<feature type="transmembrane region" description="Helical" evidence="1">
    <location>
        <begin position="6"/>
        <end position="25"/>
    </location>
</feature>
<evidence type="ECO:0000313" key="3">
    <source>
        <dbReference type="Proteomes" id="UP000309676"/>
    </source>
</evidence>
<proteinExistence type="predicted"/>
<reference evidence="2 3" key="1">
    <citation type="submission" date="2019-05" db="EMBL/GenBank/DDBJ databases">
        <authorList>
            <person name="Narsing Rao M.P."/>
            <person name="Li W.J."/>
        </authorList>
    </citation>
    <scope>NUCLEOTIDE SEQUENCE [LARGE SCALE GENOMIC DNA]</scope>
    <source>
        <strain evidence="2 3">SYSU_K30003</strain>
    </source>
</reference>
<feature type="transmembrane region" description="Helical" evidence="1">
    <location>
        <begin position="34"/>
        <end position="53"/>
    </location>
</feature>
<protein>
    <submittedName>
        <fullName evidence="2">DUF2304 domain-containing protein</fullName>
    </submittedName>
</protein>